<dbReference type="FunFam" id="3.30.200.20:FF:000228">
    <property type="entry name" value="Serine/threonine-protein kinase BIK1"/>
    <property type="match status" value="1"/>
</dbReference>
<dbReference type="CDD" id="cd14066">
    <property type="entry name" value="STKc_IRAK"/>
    <property type="match status" value="1"/>
</dbReference>
<evidence type="ECO:0000313" key="16">
    <source>
        <dbReference type="Proteomes" id="UP001370490"/>
    </source>
</evidence>
<dbReference type="Gene3D" id="1.10.510.10">
    <property type="entry name" value="Transferase(Phosphotransferase) domain 1"/>
    <property type="match status" value="1"/>
</dbReference>
<dbReference type="PROSITE" id="PS50011">
    <property type="entry name" value="PROTEIN_KINASE_DOM"/>
    <property type="match status" value="1"/>
</dbReference>
<gene>
    <name evidence="15" type="ORF">RJ641_009323</name>
</gene>
<sequence length="463" mass="50446">MGNCVLHKAKADDKLAHNSPASPVCLYFKVRSARAIQSQPKLPSKNSHSSDPSSLTTSGNSSTGSLPTPMSEDEILGYPHLKAFTFTELKAATRNFSCDSLIGEGGFGLVYKGWVDDELRDAAGTKSGRVVAVKKLKPQGHQGHKEWLTEVTYLGQLRHPNLVKLVGYCLEGENRLLVYEYMCKGSLEHHLFRSQSNRLFLIHSLSGGAQPLSWAVRIKVAIQAAQGLSFLHNCETQVIYRDLKASNILLDSEYNAKLSDFGLAKAGPIGEKTHVSTQVMGTHGYAAPEYIATGRLTSKCDVYSFGVVLLELLSGRRSIDKTKVGAEQYLVEWAKPLIADKRNLYKIMDSRLEGQYPVKGAYIAALLALQCVSDASVRPQMTQVVATLKKLPMLKSLEEQCTFSPVQKSPAMESNASPQSPCPGLSPLSSEIISCASSAPVPRITPKASPMSSFRKSSVEQRA</sequence>
<dbReference type="SMART" id="SM00220">
    <property type="entry name" value="S_TKc"/>
    <property type="match status" value="1"/>
</dbReference>
<keyword evidence="3" id="KW-1003">Cell membrane</keyword>
<evidence type="ECO:0000256" key="11">
    <source>
        <dbReference type="PROSITE-ProRule" id="PRU10141"/>
    </source>
</evidence>
<evidence type="ECO:0000256" key="6">
    <source>
        <dbReference type="ARBA" id="ARBA00022741"/>
    </source>
</evidence>
<evidence type="ECO:0000256" key="3">
    <source>
        <dbReference type="ARBA" id="ARBA00022475"/>
    </source>
</evidence>
<dbReference type="InterPro" id="IPR001245">
    <property type="entry name" value="Ser-Thr/Tyr_kinase_cat_dom"/>
</dbReference>
<evidence type="ECO:0000256" key="8">
    <source>
        <dbReference type="ARBA" id="ARBA00022840"/>
    </source>
</evidence>
<evidence type="ECO:0000256" key="13">
    <source>
        <dbReference type="SAM" id="MobiDB-lite"/>
    </source>
</evidence>
<dbReference type="InterPro" id="IPR000719">
    <property type="entry name" value="Prot_kinase_dom"/>
</dbReference>
<feature type="region of interest" description="Disordered" evidence="13">
    <location>
        <begin position="37"/>
        <end position="71"/>
    </location>
</feature>
<keyword evidence="5" id="KW-0808">Transferase</keyword>
<proteinExistence type="inferred from homology"/>
<evidence type="ECO:0000256" key="4">
    <source>
        <dbReference type="ARBA" id="ARBA00022527"/>
    </source>
</evidence>
<evidence type="ECO:0000256" key="10">
    <source>
        <dbReference type="ARBA" id="ARBA00048679"/>
    </source>
</evidence>
<keyword evidence="8 11" id="KW-0067">ATP-binding</keyword>
<evidence type="ECO:0000256" key="2">
    <source>
        <dbReference type="ARBA" id="ARBA00012513"/>
    </source>
</evidence>
<evidence type="ECO:0000256" key="7">
    <source>
        <dbReference type="ARBA" id="ARBA00022777"/>
    </source>
</evidence>
<comment type="catalytic activity">
    <reaction evidence="10">
        <text>L-seryl-[protein] + ATP = O-phospho-L-seryl-[protein] + ADP + H(+)</text>
        <dbReference type="Rhea" id="RHEA:17989"/>
        <dbReference type="Rhea" id="RHEA-COMP:9863"/>
        <dbReference type="Rhea" id="RHEA-COMP:11604"/>
        <dbReference type="ChEBI" id="CHEBI:15378"/>
        <dbReference type="ChEBI" id="CHEBI:29999"/>
        <dbReference type="ChEBI" id="CHEBI:30616"/>
        <dbReference type="ChEBI" id="CHEBI:83421"/>
        <dbReference type="ChEBI" id="CHEBI:456216"/>
        <dbReference type="EC" id="2.7.11.1"/>
    </reaction>
</comment>
<dbReference type="GO" id="GO:0005524">
    <property type="term" value="F:ATP binding"/>
    <property type="evidence" value="ECO:0007669"/>
    <property type="project" value="UniProtKB-UniRule"/>
</dbReference>
<dbReference type="InterPro" id="IPR008271">
    <property type="entry name" value="Ser/Thr_kinase_AS"/>
</dbReference>
<comment type="catalytic activity">
    <reaction evidence="9">
        <text>L-threonyl-[protein] + ATP = O-phospho-L-threonyl-[protein] + ADP + H(+)</text>
        <dbReference type="Rhea" id="RHEA:46608"/>
        <dbReference type="Rhea" id="RHEA-COMP:11060"/>
        <dbReference type="Rhea" id="RHEA-COMP:11605"/>
        <dbReference type="ChEBI" id="CHEBI:15378"/>
        <dbReference type="ChEBI" id="CHEBI:30013"/>
        <dbReference type="ChEBI" id="CHEBI:30616"/>
        <dbReference type="ChEBI" id="CHEBI:61977"/>
        <dbReference type="ChEBI" id="CHEBI:456216"/>
        <dbReference type="EC" id="2.7.11.1"/>
    </reaction>
</comment>
<accession>A0AAN8V929</accession>
<dbReference type="FunFam" id="1.10.510.10:FF:000095">
    <property type="entry name" value="protein STRUBBELIG-RECEPTOR FAMILY 8"/>
    <property type="match status" value="1"/>
</dbReference>
<evidence type="ECO:0000256" key="9">
    <source>
        <dbReference type="ARBA" id="ARBA00047899"/>
    </source>
</evidence>
<dbReference type="SUPFAM" id="SSF56112">
    <property type="entry name" value="Protein kinase-like (PK-like)"/>
    <property type="match status" value="1"/>
</dbReference>
<dbReference type="Proteomes" id="UP001370490">
    <property type="component" value="Unassembled WGS sequence"/>
</dbReference>
<feature type="compositionally biased region" description="Low complexity" evidence="13">
    <location>
        <begin position="44"/>
        <end position="68"/>
    </location>
</feature>
<dbReference type="InterPro" id="IPR050823">
    <property type="entry name" value="Plant_Ser_Thr_Prot_Kinase"/>
</dbReference>
<dbReference type="Pfam" id="PF07714">
    <property type="entry name" value="PK_Tyr_Ser-Thr"/>
    <property type="match status" value="1"/>
</dbReference>
<evidence type="ECO:0000256" key="12">
    <source>
        <dbReference type="RuleBase" id="RU000304"/>
    </source>
</evidence>
<dbReference type="GO" id="GO:0004674">
    <property type="term" value="F:protein serine/threonine kinase activity"/>
    <property type="evidence" value="ECO:0007669"/>
    <property type="project" value="UniProtKB-KW"/>
</dbReference>
<dbReference type="Gene3D" id="3.30.200.20">
    <property type="entry name" value="Phosphorylase Kinase, domain 1"/>
    <property type="match status" value="1"/>
</dbReference>
<evidence type="ECO:0000256" key="5">
    <source>
        <dbReference type="ARBA" id="ARBA00022679"/>
    </source>
</evidence>
<comment type="caution">
    <text evidence="15">The sequence shown here is derived from an EMBL/GenBank/DDBJ whole genome shotgun (WGS) entry which is preliminary data.</text>
</comment>
<keyword evidence="3" id="KW-0472">Membrane</keyword>
<comment type="similarity">
    <text evidence="12">Belongs to the protein kinase superfamily.</text>
</comment>
<keyword evidence="6 11" id="KW-0547">Nucleotide-binding</keyword>
<feature type="region of interest" description="Disordered" evidence="13">
    <location>
        <begin position="440"/>
        <end position="463"/>
    </location>
</feature>
<comment type="subcellular location">
    <subcellularLocation>
        <location evidence="1">Cell membrane</location>
    </subcellularLocation>
</comment>
<evidence type="ECO:0000313" key="15">
    <source>
        <dbReference type="EMBL" id="KAK6924997.1"/>
    </source>
</evidence>
<name>A0AAN8V929_9MAGN</name>
<evidence type="ECO:0000256" key="1">
    <source>
        <dbReference type="ARBA" id="ARBA00004236"/>
    </source>
</evidence>
<feature type="binding site" evidence="11">
    <location>
        <position position="135"/>
    </location>
    <ligand>
        <name>ATP</name>
        <dbReference type="ChEBI" id="CHEBI:30616"/>
    </ligand>
</feature>
<keyword evidence="16" id="KW-1185">Reference proteome</keyword>
<protein>
    <recommendedName>
        <fullName evidence="2">non-specific serine/threonine protein kinase</fullName>
        <ecNumber evidence="2">2.7.11.1</ecNumber>
    </recommendedName>
</protein>
<dbReference type="PROSITE" id="PS00108">
    <property type="entry name" value="PROTEIN_KINASE_ST"/>
    <property type="match status" value="1"/>
</dbReference>
<organism evidence="15 16">
    <name type="scientific">Dillenia turbinata</name>
    <dbReference type="NCBI Taxonomy" id="194707"/>
    <lineage>
        <taxon>Eukaryota</taxon>
        <taxon>Viridiplantae</taxon>
        <taxon>Streptophyta</taxon>
        <taxon>Embryophyta</taxon>
        <taxon>Tracheophyta</taxon>
        <taxon>Spermatophyta</taxon>
        <taxon>Magnoliopsida</taxon>
        <taxon>eudicotyledons</taxon>
        <taxon>Gunneridae</taxon>
        <taxon>Pentapetalae</taxon>
        <taxon>Dilleniales</taxon>
        <taxon>Dilleniaceae</taxon>
        <taxon>Dillenia</taxon>
    </lineage>
</organism>
<evidence type="ECO:0000259" key="14">
    <source>
        <dbReference type="PROSITE" id="PS50011"/>
    </source>
</evidence>
<dbReference type="InterPro" id="IPR017441">
    <property type="entry name" value="Protein_kinase_ATP_BS"/>
</dbReference>
<dbReference type="PROSITE" id="PS00107">
    <property type="entry name" value="PROTEIN_KINASE_ATP"/>
    <property type="match status" value="1"/>
</dbReference>
<reference evidence="15 16" key="1">
    <citation type="submission" date="2023-12" db="EMBL/GenBank/DDBJ databases">
        <title>A high-quality genome assembly for Dillenia turbinata (Dilleniales).</title>
        <authorList>
            <person name="Chanderbali A."/>
        </authorList>
    </citation>
    <scope>NUCLEOTIDE SEQUENCE [LARGE SCALE GENOMIC DNA]</scope>
    <source>
        <strain evidence="15">LSX21</strain>
        <tissue evidence="15">Leaf</tissue>
    </source>
</reference>
<dbReference type="EC" id="2.7.11.1" evidence="2"/>
<keyword evidence="7 15" id="KW-0418">Kinase</keyword>
<dbReference type="EMBL" id="JBAMMX010000016">
    <property type="protein sequence ID" value="KAK6924997.1"/>
    <property type="molecule type" value="Genomic_DNA"/>
</dbReference>
<dbReference type="GO" id="GO:0005886">
    <property type="term" value="C:plasma membrane"/>
    <property type="evidence" value="ECO:0007669"/>
    <property type="project" value="UniProtKB-SubCell"/>
</dbReference>
<dbReference type="AlphaFoldDB" id="A0AAN8V929"/>
<feature type="domain" description="Protein kinase" evidence="14">
    <location>
        <begin position="96"/>
        <end position="394"/>
    </location>
</feature>
<keyword evidence="4 12" id="KW-0723">Serine/threonine-protein kinase</keyword>
<dbReference type="PANTHER" id="PTHR45621">
    <property type="entry name" value="OS01G0588500 PROTEIN-RELATED"/>
    <property type="match status" value="1"/>
</dbReference>
<dbReference type="InterPro" id="IPR011009">
    <property type="entry name" value="Kinase-like_dom_sf"/>
</dbReference>